<evidence type="ECO:0000256" key="1">
    <source>
        <dbReference type="SAM" id="Phobius"/>
    </source>
</evidence>
<accession>A0A246GCC5</accession>
<comment type="caution">
    <text evidence="3">The sequence shown here is derived from an EMBL/GenBank/DDBJ whole genome shotgun (WGS) entry which is preliminary data.</text>
</comment>
<dbReference type="PANTHER" id="PTHR43179:SF7">
    <property type="entry name" value="RHAMNOSYLTRANSFERASE WBBL"/>
    <property type="match status" value="1"/>
</dbReference>
<name>A0A246GCC5_9FLAO</name>
<dbReference type="GO" id="GO:0016740">
    <property type="term" value="F:transferase activity"/>
    <property type="evidence" value="ECO:0007669"/>
    <property type="project" value="UniProtKB-KW"/>
</dbReference>
<dbReference type="SUPFAM" id="SSF53448">
    <property type="entry name" value="Nucleotide-diphospho-sugar transferases"/>
    <property type="match status" value="1"/>
</dbReference>
<evidence type="ECO:0000313" key="4">
    <source>
        <dbReference type="Proteomes" id="UP000198034"/>
    </source>
</evidence>
<dbReference type="AlphaFoldDB" id="A0A246GCC5"/>
<proteinExistence type="predicted"/>
<keyword evidence="1" id="KW-0472">Membrane</keyword>
<keyword evidence="1" id="KW-0812">Transmembrane</keyword>
<feature type="transmembrane region" description="Helical" evidence="1">
    <location>
        <begin position="255"/>
        <end position="275"/>
    </location>
</feature>
<dbReference type="PANTHER" id="PTHR43179">
    <property type="entry name" value="RHAMNOSYLTRANSFERASE WBBL"/>
    <property type="match status" value="1"/>
</dbReference>
<sequence length="387" mass="44402">MQLSVIILNYNVRYFLETCVLSVEKALQGIDGEIIVIDNNSSDDSCAMMKVKFPEVKLIENKENYGFPKGNNIGVAQAKGEYICILNPDTIVAEDTFRKIITRHEAISSKIGIIGCKLIDGTGNFLPECKRGVPTPWVAFTKIFGLYKIFPKIKWFNQYYAQHLSTNQSGEVDILVGAFMLMKRHLYLKLGGFDEGCFMYSDDIDLSYLVLKEGLQNYYYHDTTVIHYKGESTARDQKYIKRFSDAMQFFYNKHFGRALFFNFIMKLGALAFALFKSKQQKQVSYDVDEYVVYTLSTELCEKVSNSFQKKSTQLTDISQKPLFSHDTQVKKRIEIILDNNSFSFKEIIAFLEKNKNSGFTFKILPINSDFILGSNSSNDKGEVYLLR</sequence>
<feature type="domain" description="Glycosyltransferase 2-like" evidence="2">
    <location>
        <begin position="4"/>
        <end position="185"/>
    </location>
</feature>
<dbReference type="Pfam" id="PF00535">
    <property type="entry name" value="Glycos_transf_2"/>
    <property type="match status" value="1"/>
</dbReference>
<dbReference type="Proteomes" id="UP000198034">
    <property type="component" value="Unassembled WGS sequence"/>
</dbReference>
<dbReference type="InterPro" id="IPR001173">
    <property type="entry name" value="Glyco_trans_2-like"/>
</dbReference>
<dbReference type="CDD" id="cd04186">
    <property type="entry name" value="GT_2_like_c"/>
    <property type="match status" value="1"/>
</dbReference>
<evidence type="ECO:0000313" key="3">
    <source>
        <dbReference type="EMBL" id="OWP78641.1"/>
    </source>
</evidence>
<dbReference type="Gene3D" id="3.90.550.10">
    <property type="entry name" value="Spore Coat Polysaccharide Biosynthesis Protein SpsA, Chain A"/>
    <property type="match status" value="1"/>
</dbReference>
<gene>
    <name evidence="3" type="ORF">BWK62_04805</name>
</gene>
<keyword evidence="1" id="KW-1133">Transmembrane helix</keyword>
<keyword evidence="3" id="KW-0808">Transferase</keyword>
<organism evidence="3 4">
    <name type="scientific">Flavobacterium columnare</name>
    <dbReference type="NCBI Taxonomy" id="996"/>
    <lineage>
        <taxon>Bacteria</taxon>
        <taxon>Pseudomonadati</taxon>
        <taxon>Bacteroidota</taxon>
        <taxon>Flavobacteriia</taxon>
        <taxon>Flavobacteriales</taxon>
        <taxon>Flavobacteriaceae</taxon>
        <taxon>Flavobacterium</taxon>
    </lineage>
</organism>
<reference evidence="3 4" key="1">
    <citation type="journal article" date="2017" name="Infect. Genet. Evol.">
        <title>Comparative genome analysis of fish pathogen Flavobacterium columnare reveals extensive sequence diversity within the species.</title>
        <authorList>
            <person name="Kayansamruaj P."/>
            <person name="Dong H.T."/>
            <person name="Hirono I."/>
            <person name="Kondo H."/>
            <person name="Senapin S."/>
            <person name="Rodkhum C."/>
        </authorList>
    </citation>
    <scope>NUCLEOTIDE SEQUENCE [LARGE SCALE GENOMIC DNA]</scope>
    <source>
        <strain evidence="3 4">1214</strain>
    </source>
</reference>
<evidence type="ECO:0000259" key="2">
    <source>
        <dbReference type="Pfam" id="PF00535"/>
    </source>
</evidence>
<protein>
    <submittedName>
        <fullName evidence="3">Glycosyl transferase family 2</fullName>
    </submittedName>
</protein>
<dbReference type="InterPro" id="IPR029044">
    <property type="entry name" value="Nucleotide-diphossugar_trans"/>
</dbReference>
<dbReference type="EMBL" id="MTCY01000009">
    <property type="protein sequence ID" value="OWP78641.1"/>
    <property type="molecule type" value="Genomic_DNA"/>
</dbReference>